<evidence type="ECO:0000313" key="3">
    <source>
        <dbReference type="Proteomes" id="UP001172457"/>
    </source>
</evidence>
<feature type="transmembrane region" description="Helical" evidence="1">
    <location>
        <begin position="413"/>
        <end position="434"/>
    </location>
</feature>
<keyword evidence="1" id="KW-0472">Membrane</keyword>
<name>A0AA38W6Y9_9ASTR</name>
<dbReference type="AlphaFoldDB" id="A0AA38W6Y9"/>
<keyword evidence="1" id="KW-0812">Transmembrane</keyword>
<accession>A0AA38W6Y9</accession>
<reference evidence="2" key="1">
    <citation type="submission" date="2023-03" db="EMBL/GenBank/DDBJ databases">
        <title>Chromosome-scale reference genome and RAD-based genetic map of yellow starthistle (Centaurea solstitialis) reveal putative structural variation and QTLs associated with invader traits.</title>
        <authorList>
            <person name="Reatini B."/>
            <person name="Cang F.A."/>
            <person name="Jiang Q."/>
            <person name="Mckibben M.T.W."/>
            <person name="Barker M.S."/>
            <person name="Rieseberg L.H."/>
            <person name="Dlugosch K.M."/>
        </authorList>
    </citation>
    <scope>NUCLEOTIDE SEQUENCE</scope>
    <source>
        <strain evidence="2">CAN-66</strain>
        <tissue evidence="2">Leaf</tissue>
    </source>
</reference>
<dbReference type="Pfam" id="PF03140">
    <property type="entry name" value="DUF247"/>
    <property type="match status" value="1"/>
</dbReference>
<dbReference type="EMBL" id="JARYMX010000005">
    <property type="protein sequence ID" value="KAJ9549137.1"/>
    <property type="molecule type" value="Genomic_DNA"/>
</dbReference>
<dbReference type="PANTHER" id="PTHR31170">
    <property type="entry name" value="BNAC04G53230D PROTEIN"/>
    <property type="match status" value="1"/>
</dbReference>
<dbReference type="InterPro" id="IPR004158">
    <property type="entry name" value="DUF247_pln"/>
</dbReference>
<evidence type="ECO:0000313" key="2">
    <source>
        <dbReference type="EMBL" id="KAJ9549137.1"/>
    </source>
</evidence>
<sequence>MANVDADVEVGDVPNIQDTIEILLECRETGRNLSNQLPPTIYMVPRRIRDLSPDSFEPQVVSIGPLHRDDELVQEFEEQKATYMHHLLHRLEQLDLSPQQILDACLHRVNGSIDRIRACYGGMNPYTDAELAQMMVMDAIFILEFLFPSAEHLRLISGNVILKHSIFHDLVLLENQIPFFVLQDIFDCTISRIQTTSLTSVVLQRLRFINPFKVIGNDGVGIAHDHILGLLQKSFHPTKNMPSTRPSLPLPNHSAVELDKAGVKFRPNKDANWQMAIEFRSSWLACFCWCWGNRILRMPVLYIQDNTDLFLRNVIAYEQCTPGVPHYVTSYACAIDLLVDTKEDLFMLVESKVLVNTLTSNEDATNMINSICKEIILAEFYYKEQWQQLDRYYNGYWPKNLARLKQAYFRRPWNMIALFAGFVLFALTIVQTIFTIKAAN</sequence>
<proteinExistence type="predicted"/>
<gene>
    <name evidence="2" type="ORF">OSB04_021680</name>
</gene>
<evidence type="ECO:0000256" key="1">
    <source>
        <dbReference type="SAM" id="Phobius"/>
    </source>
</evidence>
<comment type="caution">
    <text evidence="2">The sequence shown here is derived from an EMBL/GenBank/DDBJ whole genome shotgun (WGS) entry which is preliminary data.</text>
</comment>
<organism evidence="2 3">
    <name type="scientific">Centaurea solstitialis</name>
    <name type="common">yellow star-thistle</name>
    <dbReference type="NCBI Taxonomy" id="347529"/>
    <lineage>
        <taxon>Eukaryota</taxon>
        <taxon>Viridiplantae</taxon>
        <taxon>Streptophyta</taxon>
        <taxon>Embryophyta</taxon>
        <taxon>Tracheophyta</taxon>
        <taxon>Spermatophyta</taxon>
        <taxon>Magnoliopsida</taxon>
        <taxon>eudicotyledons</taxon>
        <taxon>Gunneridae</taxon>
        <taxon>Pentapetalae</taxon>
        <taxon>asterids</taxon>
        <taxon>campanulids</taxon>
        <taxon>Asterales</taxon>
        <taxon>Asteraceae</taxon>
        <taxon>Carduoideae</taxon>
        <taxon>Cardueae</taxon>
        <taxon>Centaureinae</taxon>
        <taxon>Centaurea</taxon>
    </lineage>
</organism>
<dbReference type="PANTHER" id="PTHR31170:SF25">
    <property type="entry name" value="BNAA09G04570D PROTEIN"/>
    <property type="match status" value="1"/>
</dbReference>
<keyword evidence="3" id="KW-1185">Reference proteome</keyword>
<protein>
    <submittedName>
        <fullName evidence="2">Uncharacterized protein</fullName>
    </submittedName>
</protein>
<dbReference type="Proteomes" id="UP001172457">
    <property type="component" value="Chromosome 5"/>
</dbReference>
<keyword evidence="1" id="KW-1133">Transmembrane helix</keyword>